<proteinExistence type="inferred from homology"/>
<dbReference type="AlphaFoldDB" id="A0AAD4HBH7"/>
<comment type="similarity">
    <text evidence="1">Belongs to the CCR4/nocturin family.</text>
</comment>
<dbReference type="PANTHER" id="PTHR12121">
    <property type="entry name" value="CARBON CATABOLITE REPRESSOR PROTEIN 4"/>
    <property type="match status" value="1"/>
</dbReference>
<dbReference type="InterPro" id="IPR050410">
    <property type="entry name" value="CCR4/nocturin_mRNA_transcr"/>
</dbReference>
<evidence type="ECO:0000313" key="6">
    <source>
        <dbReference type="Proteomes" id="UP001194580"/>
    </source>
</evidence>
<feature type="compositionally biased region" description="Polar residues" evidence="3">
    <location>
        <begin position="320"/>
        <end position="332"/>
    </location>
</feature>
<dbReference type="SUPFAM" id="SSF56219">
    <property type="entry name" value="DNase I-like"/>
    <property type="match status" value="1"/>
</dbReference>
<gene>
    <name evidence="5" type="ORF">BGZ95_004698</name>
</gene>
<reference evidence="5" key="1">
    <citation type="journal article" date="2020" name="Fungal Divers.">
        <title>Resolving the Mortierellaceae phylogeny through synthesis of multi-gene phylogenetics and phylogenomics.</title>
        <authorList>
            <person name="Vandepol N."/>
            <person name="Liber J."/>
            <person name="Desiro A."/>
            <person name="Na H."/>
            <person name="Kennedy M."/>
            <person name="Barry K."/>
            <person name="Grigoriev I.V."/>
            <person name="Miller A.N."/>
            <person name="O'Donnell K."/>
            <person name="Stajich J.E."/>
            <person name="Bonito G."/>
        </authorList>
    </citation>
    <scope>NUCLEOTIDE SEQUENCE</scope>
    <source>
        <strain evidence="5">NRRL 28262</strain>
    </source>
</reference>
<name>A0AAD4HBH7_9FUNG</name>
<evidence type="ECO:0000313" key="5">
    <source>
        <dbReference type="EMBL" id="KAG0281359.1"/>
    </source>
</evidence>
<protein>
    <recommendedName>
        <fullName evidence="4">Endonuclease/exonuclease/phosphatase domain-containing protein</fullName>
    </recommendedName>
</protein>
<dbReference type="Pfam" id="PF03372">
    <property type="entry name" value="Exo_endo_phos"/>
    <property type="match status" value="1"/>
</dbReference>
<dbReference type="GO" id="GO:0000175">
    <property type="term" value="F:3'-5'-RNA exonuclease activity"/>
    <property type="evidence" value="ECO:0007669"/>
    <property type="project" value="TreeGrafter"/>
</dbReference>
<dbReference type="Gene3D" id="3.60.10.10">
    <property type="entry name" value="Endonuclease/exonuclease/phosphatase"/>
    <property type="match status" value="2"/>
</dbReference>
<evidence type="ECO:0000256" key="1">
    <source>
        <dbReference type="ARBA" id="ARBA00010774"/>
    </source>
</evidence>
<evidence type="ECO:0000256" key="2">
    <source>
        <dbReference type="ARBA" id="ARBA00022801"/>
    </source>
</evidence>
<evidence type="ECO:0000259" key="4">
    <source>
        <dbReference type="Pfam" id="PF03372"/>
    </source>
</evidence>
<organism evidence="5 6">
    <name type="scientific">Linnemannia exigua</name>
    <dbReference type="NCBI Taxonomy" id="604196"/>
    <lineage>
        <taxon>Eukaryota</taxon>
        <taxon>Fungi</taxon>
        <taxon>Fungi incertae sedis</taxon>
        <taxon>Mucoromycota</taxon>
        <taxon>Mortierellomycotina</taxon>
        <taxon>Mortierellomycetes</taxon>
        <taxon>Mortierellales</taxon>
        <taxon>Mortierellaceae</taxon>
        <taxon>Linnemannia</taxon>
    </lineage>
</organism>
<feature type="domain" description="Endonuclease/exonuclease/phosphatase" evidence="4">
    <location>
        <begin position="36"/>
        <end position="253"/>
    </location>
</feature>
<sequence length="588" mass="64792">MSRPQRRMITLPSAQELTQRPNAIRLHKKKDRFLFMTYNLLAQALVRRDMFPHATQKALRWKFRKQNILQEFLDFAPDLACLQEVDFWDEVYYPALTKAGYETAYYKNQNKKHGCAIIWRKTRFEKVEQQTLEYDDNGQPTFSTGNIGLMVALKPMKQAAKNPDPNADMVLPDEDEQEEDNHTNGQAAELPGGILVATTHLFWRPDGSYERLRQASILLDKIQEWNKDLNYTILLGGDFNTTPRDAAYRAMTRNEMPPQQIPNLQKWLEDEVDRVQKAEAAAIEAAETAALAAAQPTVAQQNGDSVDQLTAQTEKLALGTSENGTSNGTNGEPKNDLPYRAPPTGIILPKQAPVVSAASEKDAADLPYRAPPTGIILPKAAAATNGAATNGAATNGAATNGTTTTNGDVSKLDLASLPRTMVDSATFKDSIDPKLQNLAAIKESGEDAPVVAPLEAFTPAQDLLAAIEAHPRCISIYGQYEELTKDDPAEINEAAATKTAATESTASNPPTVSTHGEPTFTNFATWFKDTLDYVYLYDQPIPESGARLVPLRLLEIPDKSFLGHGLPDENFSSDHLCLMVEFAILPRH</sequence>
<evidence type="ECO:0000256" key="3">
    <source>
        <dbReference type="SAM" id="MobiDB-lite"/>
    </source>
</evidence>
<dbReference type="EMBL" id="JAAAIL010000022">
    <property type="protein sequence ID" value="KAG0281359.1"/>
    <property type="molecule type" value="Genomic_DNA"/>
</dbReference>
<comment type="caution">
    <text evidence="5">The sequence shown here is derived from an EMBL/GenBank/DDBJ whole genome shotgun (WGS) entry which is preliminary data.</text>
</comment>
<feature type="region of interest" description="Disordered" evidence="3">
    <location>
        <begin position="318"/>
        <end position="337"/>
    </location>
</feature>
<dbReference type="Proteomes" id="UP001194580">
    <property type="component" value="Unassembled WGS sequence"/>
</dbReference>
<dbReference type="PANTHER" id="PTHR12121:SF45">
    <property type="entry name" value="NOCTURNIN"/>
    <property type="match status" value="1"/>
</dbReference>
<keyword evidence="2" id="KW-0378">Hydrolase</keyword>
<dbReference type="GO" id="GO:0006139">
    <property type="term" value="P:nucleobase-containing compound metabolic process"/>
    <property type="evidence" value="ECO:0007669"/>
    <property type="project" value="UniProtKB-ARBA"/>
</dbReference>
<feature type="region of interest" description="Disordered" evidence="3">
    <location>
        <begin position="161"/>
        <end position="190"/>
    </location>
</feature>
<accession>A0AAD4HBH7</accession>
<dbReference type="InterPro" id="IPR005135">
    <property type="entry name" value="Endo/exonuclease/phosphatase"/>
</dbReference>
<dbReference type="InterPro" id="IPR036691">
    <property type="entry name" value="Endo/exonu/phosph_ase_sf"/>
</dbReference>
<keyword evidence="6" id="KW-1185">Reference proteome</keyword>